<gene>
    <name evidence="1" type="ORF">G6Z34_13575</name>
</gene>
<dbReference type="RefSeq" id="WP_164801046.1">
    <property type="nucleotide sequence ID" value="NZ_JAALLZ010000006.1"/>
</dbReference>
<reference evidence="1 2" key="1">
    <citation type="submission" date="2020-02" db="EMBL/GenBank/DDBJ databases">
        <title>Genomic Insights into the Phylogeny and Genetic Plasticity of the Human and Animal Enteric Pathogen Clostridium perfringens.</title>
        <authorList>
            <person name="Feng Y."/>
            <person name="Hu Y."/>
        </authorList>
    </citation>
    <scope>NUCLEOTIDE SEQUENCE [LARGE SCALE GENOMIC DNA]</scope>
    <source>
        <strain evidence="1 2">CP-40</strain>
    </source>
</reference>
<evidence type="ECO:0000313" key="2">
    <source>
        <dbReference type="Proteomes" id="UP000481454"/>
    </source>
</evidence>
<comment type="caution">
    <text evidence="1">The sequence shown here is derived from an EMBL/GenBank/DDBJ whole genome shotgun (WGS) entry which is preliminary data.</text>
</comment>
<protein>
    <submittedName>
        <fullName evidence="1">Uncharacterized protein</fullName>
    </submittedName>
</protein>
<evidence type="ECO:0000313" key="1">
    <source>
        <dbReference type="EMBL" id="NGU31116.1"/>
    </source>
</evidence>
<dbReference type="AlphaFoldDB" id="A0AAP7BWL1"/>
<sequence>MDKTEFFYNLRRKKDKTLEEKLLLEYRKRLITISEYLVSYSKCEICEDSLVKNIKRILNVNDL</sequence>
<dbReference type="Proteomes" id="UP000481454">
    <property type="component" value="Unassembled WGS sequence"/>
</dbReference>
<dbReference type="EMBL" id="JAALLZ010000006">
    <property type="protein sequence ID" value="NGU31116.1"/>
    <property type="molecule type" value="Genomic_DNA"/>
</dbReference>
<proteinExistence type="predicted"/>
<organism evidence="1 2">
    <name type="scientific">Clostridium perfringens</name>
    <dbReference type="NCBI Taxonomy" id="1502"/>
    <lineage>
        <taxon>Bacteria</taxon>
        <taxon>Bacillati</taxon>
        <taxon>Bacillota</taxon>
        <taxon>Clostridia</taxon>
        <taxon>Eubacteriales</taxon>
        <taxon>Clostridiaceae</taxon>
        <taxon>Clostridium</taxon>
    </lineage>
</organism>
<accession>A0AAP7BWL1</accession>
<name>A0AAP7BWL1_CLOPF</name>